<dbReference type="RefSeq" id="WP_203911352.1">
    <property type="nucleotide sequence ID" value="NZ_BONY01000037.1"/>
</dbReference>
<dbReference type="AlphaFoldDB" id="A0A8J3VIZ4"/>
<comment type="caution">
    <text evidence="1">The sequence shown here is derived from an EMBL/GenBank/DDBJ whole genome shotgun (WGS) entry which is preliminary data.</text>
</comment>
<name>A0A8J3VIZ4_9ACTN</name>
<sequence length="186" mass="20784">MSEFSVTVVRLDALSDRQIQHIAATITTKLLELKVIALNNRFNELWQPSAWMVGAEFGSVVVDVPWADSVQATANSGVDITTTREVHHPAGNDEEPRCRQCRASAPTDYTTFYDDWVQIWLDESTEPVFTCTCGWDAPIGDWEGEFSVAVGAPAITFHNWPDLTPDFLHELQRLLGGRTAVVRTHL</sequence>
<accession>A0A8J3VIZ4</accession>
<reference evidence="1" key="1">
    <citation type="submission" date="2021-01" db="EMBL/GenBank/DDBJ databases">
        <title>Whole genome shotgun sequence of Rhizocola hellebori NBRC 109834.</title>
        <authorList>
            <person name="Komaki H."/>
            <person name="Tamura T."/>
        </authorList>
    </citation>
    <scope>NUCLEOTIDE SEQUENCE</scope>
    <source>
        <strain evidence="1">NBRC 109834</strain>
    </source>
</reference>
<gene>
    <name evidence="1" type="ORF">Rhe02_56380</name>
</gene>
<dbReference type="EMBL" id="BONY01000037">
    <property type="protein sequence ID" value="GIH07571.1"/>
    <property type="molecule type" value="Genomic_DNA"/>
</dbReference>
<evidence type="ECO:0000313" key="1">
    <source>
        <dbReference type="EMBL" id="GIH07571.1"/>
    </source>
</evidence>
<organism evidence="1 2">
    <name type="scientific">Rhizocola hellebori</name>
    <dbReference type="NCBI Taxonomy" id="1392758"/>
    <lineage>
        <taxon>Bacteria</taxon>
        <taxon>Bacillati</taxon>
        <taxon>Actinomycetota</taxon>
        <taxon>Actinomycetes</taxon>
        <taxon>Micromonosporales</taxon>
        <taxon>Micromonosporaceae</taxon>
        <taxon>Rhizocola</taxon>
    </lineage>
</organism>
<keyword evidence="2" id="KW-1185">Reference proteome</keyword>
<protein>
    <submittedName>
        <fullName evidence="1">Uncharacterized protein</fullName>
    </submittedName>
</protein>
<proteinExistence type="predicted"/>
<dbReference type="Proteomes" id="UP000612899">
    <property type="component" value="Unassembled WGS sequence"/>
</dbReference>
<evidence type="ECO:0000313" key="2">
    <source>
        <dbReference type="Proteomes" id="UP000612899"/>
    </source>
</evidence>